<dbReference type="InParanoid" id="C1EJD2"/>
<gene>
    <name evidence="3" type="ORF">MICPUN_64893</name>
</gene>
<feature type="compositionally biased region" description="Low complexity" evidence="1">
    <location>
        <begin position="43"/>
        <end position="60"/>
    </location>
</feature>
<dbReference type="Proteomes" id="UP000002009">
    <property type="component" value="Chromosome 16"/>
</dbReference>
<evidence type="ECO:0000313" key="3">
    <source>
        <dbReference type="EMBL" id="ACO68018.1"/>
    </source>
</evidence>
<protein>
    <recommendedName>
        <fullName evidence="2">Methyltransferase domain-containing protein</fullName>
    </recommendedName>
</protein>
<accession>C1EJD2</accession>
<proteinExistence type="predicted"/>
<dbReference type="InterPro" id="IPR029063">
    <property type="entry name" value="SAM-dependent_MTases_sf"/>
</dbReference>
<keyword evidence="4" id="KW-1185">Reference proteome</keyword>
<dbReference type="OrthoDB" id="496451at2759"/>
<dbReference type="GeneID" id="8249693"/>
<evidence type="ECO:0000259" key="2">
    <source>
        <dbReference type="Pfam" id="PF13649"/>
    </source>
</evidence>
<dbReference type="STRING" id="296587.C1EJD2"/>
<dbReference type="Pfam" id="PF13649">
    <property type="entry name" value="Methyltransf_25"/>
    <property type="match status" value="1"/>
</dbReference>
<dbReference type="EMBL" id="CP001334">
    <property type="protein sequence ID" value="ACO68018.1"/>
    <property type="molecule type" value="Genomic_DNA"/>
</dbReference>
<dbReference type="RefSeq" id="XP_002506760.1">
    <property type="nucleotide sequence ID" value="XM_002506714.1"/>
</dbReference>
<reference evidence="3 4" key="1">
    <citation type="journal article" date="2009" name="Science">
        <title>Green evolution and dynamic adaptations revealed by genomes of the marine picoeukaryotes Micromonas.</title>
        <authorList>
            <person name="Worden A.Z."/>
            <person name="Lee J.H."/>
            <person name="Mock T."/>
            <person name="Rouze P."/>
            <person name="Simmons M.P."/>
            <person name="Aerts A.L."/>
            <person name="Allen A.E."/>
            <person name="Cuvelier M.L."/>
            <person name="Derelle E."/>
            <person name="Everett M.V."/>
            <person name="Foulon E."/>
            <person name="Grimwood J."/>
            <person name="Gundlach H."/>
            <person name="Henrissat B."/>
            <person name="Napoli C."/>
            <person name="McDonald S.M."/>
            <person name="Parker M.S."/>
            <person name="Rombauts S."/>
            <person name="Salamov A."/>
            <person name="Von Dassow P."/>
            <person name="Badger J.H."/>
            <person name="Coutinho P.M."/>
            <person name="Demir E."/>
            <person name="Dubchak I."/>
            <person name="Gentemann C."/>
            <person name="Eikrem W."/>
            <person name="Gready J.E."/>
            <person name="John U."/>
            <person name="Lanier W."/>
            <person name="Lindquist E.A."/>
            <person name="Lucas S."/>
            <person name="Mayer K.F."/>
            <person name="Moreau H."/>
            <person name="Not F."/>
            <person name="Otillar R."/>
            <person name="Panaud O."/>
            <person name="Pangilinan J."/>
            <person name="Paulsen I."/>
            <person name="Piegu B."/>
            <person name="Poliakov A."/>
            <person name="Robbens S."/>
            <person name="Schmutz J."/>
            <person name="Toulza E."/>
            <person name="Wyss T."/>
            <person name="Zelensky A."/>
            <person name="Zhou K."/>
            <person name="Armbrust E.V."/>
            <person name="Bhattacharya D."/>
            <person name="Goodenough U.W."/>
            <person name="Van de Peer Y."/>
            <person name="Grigoriev I.V."/>
        </authorList>
    </citation>
    <scope>NUCLEOTIDE SEQUENCE [LARGE SCALE GENOMIC DNA]</scope>
    <source>
        <strain evidence="4">RCC299 / NOUM17</strain>
    </source>
</reference>
<organism evidence="3 4">
    <name type="scientific">Micromonas commoda (strain RCC299 / NOUM17 / CCMP2709)</name>
    <name type="common">Picoplanktonic green alga</name>
    <dbReference type="NCBI Taxonomy" id="296587"/>
    <lineage>
        <taxon>Eukaryota</taxon>
        <taxon>Viridiplantae</taxon>
        <taxon>Chlorophyta</taxon>
        <taxon>Mamiellophyceae</taxon>
        <taxon>Mamiellales</taxon>
        <taxon>Mamiellaceae</taxon>
        <taxon>Micromonas</taxon>
    </lineage>
</organism>
<feature type="region of interest" description="Disordered" evidence="1">
    <location>
        <begin position="26"/>
        <end position="62"/>
    </location>
</feature>
<evidence type="ECO:0000313" key="4">
    <source>
        <dbReference type="Proteomes" id="UP000002009"/>
    </source>
</evidence>
<dbReference type="InterPro" id="IPR041698">
    <property type="entry name" value="Methyltransf_25"/>
</dbReference>
<name>C1EJD2_MICCC</name>
<dbReference type="eggNOG" id="ENOG502S46S">
    <property type="taxonomic scope" value="Eukaryota"/>
</dbReference>
<dbReference type="KEGG" id="mis:MICPUN_64893"/>
<evidence type="ECO:0000256" key="1">
    <source>
        <dbReference type="SAM" id="MobiDB-lite"/>
    </source>
</evidence>
<dbReference type="Gene3D" id="2.20.130.10">
    <property type="entry name" value="CAC2371-like domains"/>
    <property type="match status" value="1"/>
</dbReference>
<feature type="compositionally biased region" description="Basic residues" evidence="1">
    <location>
        <begin position="28"/>
        <end position="40"/>
    </location>
</feature>
<dbReference type="CDD" id="cd02440">
    <property type="entry name" value="AdoMet_MTases"/>
    <property type="match status" value="1"/>
</dbReference>
<feature type="domain" description="Methyltransferase" evidence="2">
    <location>
        <begin position="103"/>
        <end position="164"/>
    </location>
</feature>
<dbReference type="Gene3D" id="3.40.50.150">
    <property type="entry name" value="Vaccinia Virus protein VP39"/>
    <property type="match status" value="1"/>
</dbReference>
<dbReference type="AlphaFoldDB" id="C1EJD2"/>
<sequence>MSCARAAMVRSLARWATAWRVRPGAATSRRRSPVSHRPVTHRASSSFVAASSATASPGSSKGVYDDPRTYELAFGFREFDKEAAFLASISERHGTGRPIASLLELGAGPAWHSTAVASLCPGAVAVAVDNSTAMLTRARERVTTSALDERVAVVEGDMTRLDAKACVERATEMARKDAKPAVARGFDVACVLLGTAAHLVNTEDALACLRGIHDALAPGGVAVLELEHPYDLFEGQLMDAQGDAWDREDEARGVKVLVEWGREGDAFDVETHVVERTVGFNVLDVTTGQPASGYEPVEQIVRCRVFTAPEVDLLARLAGMRVCATYGDMDERVPLDSEDAHNMLVVLKKDHH</sequence>
<dbReference type="OMA" id="PCKIFTA"/>
<dbReference type="SUPFAM" id="SSF53335">
    <property type="entry name" value="S-adenosyl-L-methionine-dependent methyltransferases"/>
    <property type="match status" value="1"/>
</dbReference>